<sequence length="226" mass="26660">MKILKAIDRFGIVSSSQLSEYLEGHLSHVTIYNSRPKLLKLGFIAEEKIGRTLVLYIRPSGIEYIGSQLTAFTKISYSKLNHQLIMNECLLAMKRLSEKRTKPFEFITERELRSLYIEQHFSQSDRRNTTKLKKLHDQIPDFVVIENHQRIAHEVELTQKSRTRYVKKFNMYTNELLKGRYAKVRYLCDTEQIKNVVTEVASGEQFRNDALQLELIERLMRFAKKE</sequence>
<gene>
    <name evidence="1" type="ordered locus">BpOF4_21889</name>
</gene>
<dbReference type="Proteomes" id="UP000001544">
    <property type="component" value="Plasmid pBpOF4-02"/>
</dbReference>
<reference evidence="1 2" key="1">
    <citation type="journal article" date="2011" name="Environ. Microbiol.">
        <title>Genome of alkaliphilic Bacillus pseudofirmus OF4 reveals adaptations that support the ability to grow in an external pH range from 7.5 to 11.4.</title>
        <authorList>
            <person name="Janto B."/>
            <person name="Ahmed A."/>
            <person name="Ito M."/>
            <person name="Liu J."/>
            <person name="Hicks D.B."/>
            <person name="Pagni S."/>
            <person name="Fackelmayer O.J."/>
            <person name="Smith T.A."/>
            <person name="Earl J."/>
            <person name="Elbourne L.D."/>
            <person name="Hassan K."/>
            <person name="Paulsen I.T."/>
            <person name="Kolsto A.B."/>
            <person name="Tourasse N.J."/>
            <person name="Ehrlich G.D."/>
            <person name="Boissy R."/>
            <person name="Ivey D.M."/>
            <person name="Li G."/>
            <person name="Xue Y."/>
            <person name="Ma Y."/>
            <person name="Hu F.Z."/>
            <person name="Krulwich T.A."/>
        </authorList>
    </citation>
    <scope>NUCLEOTIDE SEQUENCE [LARGE SCALE GENOMIC DNA]</scope>
    <source>
        <strain evidence="2">ATCC BAA-2126 / JCM 17055 / OF4</strain>
    </source>
</reference>
<geneLocation type="plasmid" evidence="1 2">
    <name>pBpOF4-02</name>
</geneLocation>
<dbReference type="EMBL" id="CP001880">
    <property type="protein sequence ID" value="ADC52373.1"/>
    <property type="molecule type" value="Genomic_DNA"/>
</dbReference>
<evidence type="ECO:0000313" key="2">
    <source>
        <dbReference type="Proteomes" id="UP000001544"/>
    </source>
</evidence>
<keyword evidence="1" id="KW-0614">Plasmid</keyword>
<name>D3G1Z7_ALKPO</name>
<dbReference type="RefSeq" id="WP_012961275.1">
    <property type="nucleotide sequence ID" value="NC_013793.1"/>
</dbReference>
<proteinExistence type="predicted"/>
<evidence type="ECO:0000313" key="1">
    <source>
        <dbReference type="EMBL" id="ADC52373.1"/>
    </source>
</evidence>
<organism evidence="1 2">
    <name type="scientific">Alkalihalophilus pseudofirmus (strain ATCC BAA-2126 / JCM 17055 / OF4)</name>
    <name type="common">Bacillus pseudofirmus</name>
    <dbReference type="NCBI Taxonomy" id="398511"/>
    <lineage>
        <taxon>Bacteria</taxon>
        <taxon>Bacillati</taxon>
        <taxon>Bacillota</taxon>
        <taxon>Bacilli</taxon>
        <taxon>Bacillales</taxon>
        <taxon>Bacillaceae</taxon>
        <taxon>Alkalihalophilus</taxon>
    </lineage>
</organism>
<protein>
    <submittedName>
        <fullName evidence="1">Uncharacterized protein</fullName>
    </submittedName>
</protein>
<keyword evidence="2" id="KW-1185">Reference proteome</keyword>
<dbReference type="AlphaFoldDB" id="D3G1Z7"/>
<accession>D3G1Z7</accession>
<dbReference type="KEGG" id="bpf:BpOF4_21889"/>
<dbReference type="HOGENOM" id="CLU_1197833_0_0_9"/>